<name>A0A9P5Y2X3_9AGAR</name>
<dbReference type="Proteomes" id="UP000807353">
    <property type="component" value="Unassembled WGS sequence"/>
</dbReference>
<sequence length="181" mass="20340">MSIASFGLYLGIVIPFPSFLGIFAQVLSFGANFVITCLIGHVYWVHRKDIKVLFDKANHRSKAGSILAILVTTGVVLSVTRMMYIIIDFYPAPSSYAFSVMRSIYFGFEHEKLQFIYPNLTIVLVNIENNFEQRSIINSSLPPIHFGNSQKSRVSTQDRPWVSAFAVPIEGDESVGDLERI</sequence>
<keyword evidence="1" id="KW-1133">Transmembrane helix</keyword>
<dbReference type="EMBL" id="MU150302">
    <property type="protein sequence ID" value="KAF9460235.1"/>
    <property type="molecule type" value="Genomic_DNA"/>
</dbReference>
<comment type="caution">
    <text evidence="2">The sequence shown here is derived from an EMBL/GenBank/DDBJ whole genome shotgun (WGS) entry which is preliminary data.</text>
</comment>
<accession>A0A9P5Y2X3</accession>
<evidence type="ECO:0000313" key="3">
    <source>
        <dbReference type="Proteomes" id="UP000807353"/>
    </source>
</evidence>
<evidence type="ECO:0000256" key="1">
    <source>
        <dbReference type="SAM" id="Phobius"/>
    </source>
</evidence>
<keyword evidence="1" id="KW-0812">Transmembrane</keyword>
<proteinExistence type="predicted"/>
<organism evidence="2 3">
    <name type="scientific">Collybia nuda</name>
    <dbReference type="NCBI Taxonomy" id="64659"/>
    <lineage>
        <taxon>Eukaryota</taxon>
        <taxon>Fungi</taxon>
        <taxon>Dikarya</taxon>
        <taxon>Basidiomycota</taxon>
        <taxon>Agaricomycotina</taxon>
        <taxon>Agaricomycetes</taxon>
        <taxon>Agaricomycetidae</taxon>
        <taxon>Agaricales</taxon>
        <taxon>Tricholomatineae</taxon>
        <taxon>Clitocybaceae</taxon>
        <taxon>Collybia</taxon>
    </lineage>
</organism>
<protein>
    <submittedName>
        <fullName evidence="2">Uncharacterized protein</fullName>
    </submittedName>
</protein>
<keyword evidence="3" id="KW-1185">Reference proteome</keyword>
<reference evidence="2" key="1">
    <citation type="submission" date="2020-11" db="EMBL/GenBank/DDBJ databases">
        <authorList>
            <consortium name="DOE Joint Genome Institute"/>
            <person name="Ahrendt S."/>
            <person name="Riley R."/>
            <person name="Andreopoulos W."/>
            <person name="Labutti K."/>
            <person name="Pangilinan J."/>
            <person name="Ruiz-Duenas F.J."/>
            <person name="Barrasa J.M."/>
            <person name="Sanchez-Garcia M."/>
            <person name="Camarero S."/>
            <person name="Miyauchi S."/>
            <person name="Serrano A."/>
            <person name="Linde D."/>
            <person name="Babiker R."/>
            <person name="Drula E."/>
            <person name="Ayuso-Fernandez I."/>
            <person name="Pacheco R."/>
            <person name="Padilla G."/>
            <person name="Ferreira P."/>
            <person name="Barriuso J."/>
            <person name="Kellner H."/>
            <person name="Castanera R."/>
            <person name="Alfaro M."/>
            <person name="Ramirez L."/>
            <person name="Pisabarro A.G."/>
            <person name="Kuo A."/>
            <person name="Tritt A."/>
            <person name="Lipzen A."/>
            <person name="He G."/>
            <person name="Yan M."/>
            <person name="Ng V."/>
            <person name="Cullen D."/>
            <person name="Martin F."/>
            <person name="Rosso M.-N."/>
            <person name="Henrissat B."/>
            <person name="Hibbett D."/>
            <person name="Martinez A.T."/>
            <person name="Grigoriev I.V."/>
        </authorList>
    </citation>
    <scope>NUCLEOTIDE SEQUENCE</scope>
    <source>
        <strain evidence="2">CBS 247.69</strain>
    </source>
</reference>
<dbReference type="AlphaFoldDB" id="A0A9P5Y2X3"/>
<gene>
    <name evidence="2" type="ORF">BDZ94DRAFT_1311695</name>
</gene>
<evidence type="ECO:0000313" key="2">
    <source>
        <dbReference type="EMBL" id="KAF9460235.1"/>
    </source>
</evidence>
<keyword evidence="1" id="KW-0472">Membrane</keyword>
<feature type="transmembrane region" description="Helical" evidence="1">
    <location>
        <begin position="66"/>
        <end position="87"/>
    </location>
</feature>
<dbReference type="OrthoDB" id="2744793at2759"/>
<feature type="transmembrane region" description="Helical" evidence="1">
    <location>
        <begin position="20"/>
        <end position="45"/>
    </location>
</feature>